<name>A0A292Y976_9BACT</name>
<dbReference type="InterPro" id="IPR036610">
    <property type="entry name" value="PEBP-like_sf"/>
</dbReference>
<evidence type="ECO:0000313" key="1">
    <source>
        <dbReference type="EMBL" id="GAX87422.1"/>
    </source>
</evidence>
<keyword evidence="2" id="KW-1185">Reference proteome</keyword>
<dbReference type="InterPro" id="IPR005247">
    <property type="entry name" value="YbhB_YbcL/LppC-like"/>
</dbReference>
<comment type="caution">
    <text evidence="1">The sequence shown here is derived from an EMBL/GenBank/DDBJ whole genome shotgun (WGS) entry which is preliminary data.</text>
</comment>
<organism evidence="1 2">
    <name type="scientific">Lebetimonas natsushimae</name>
    <dbReference type="NCBI Taxonomy" id="1936991"/>
    <lineage>
        <taxon>Bacteria</taxon>
        <taxon>Pseudomonadati</taxon>
        <taxon>Campylobacterota</taxon>
        <taxon>Epsilonproteobacteria</taxon>
        <taxon>Nautiliales</taxon>
        <taxon>Nautiliaceae</taxon>
        <taxon>Lebetimonas</taxon>
    </lineage>
</organism>
<evidence type="ECO:0000313" key="2">
    <source>
        <dbReference type="Proteomes" id="UP000217944"/>
    </source>
</evidence>
<dbReference type="SUPFAM" id="SSF49777">
    <property type="entry name" value="PEBP-like"/>
    <property type="match status" value="1"/>
</dbReference>
<sequence length="187" mass="21269">MKKFQNKRRLFKKSMKKLLLLIGGVIMYALTLYSPDFHEKISIEQVYPACGGENISPELIWENAPKNTKSFAITMFDPDAPTDHGWWHWMVVNIPVSVNKFPKDAGNPESEYFNLGFQTVNDYGEIGYGGPCPPPGKPHRYIITVYALDVPGFEIDRNINPQVLAEAIESHTIDKASIMGYYARGWR</sequence>
<dbReference type="AlphaFoldDB" id="A0A292Y976"/>
<accession>A0A292Y976</accession>
<dbReference type="Proteomes" id="UP000217944">
    <property type="component" value="Unassembled WGS sequence"/>
</dbReference>
<evidence type="ECO:0008006" key="3">
    <source>
        <dbReference type="Google" id="ProtNLM"/>
    </source>
</evidence>
<dbReference type="EMBL" id="BDME01000001">
    <property type="protein sequence ID" value="GAX87422.1"/>
    <property type="molecule type" value="Genomic_DNA"/>
</dbReference>
<dbReference type="PANTHER" id="PTHR30289:SF1">
    <property type="entry name" value="PEBP (PHOSPHATIDYLETHANOLAMINE-BINDING PROTEIN) FAMILY PROTEIN"/>
    <property type="match status" value="1"/>
</dbReference>
<proteinExistence type="predicted"/>
<dbReference type="InterPro" id="IPR008914">
    <property type="entry name" value="PEBP"/>
</dbReference>
<dbReference type="PANTHER" id="PTHR30289">
    <property type="entry name" value="UNCHARACTERIZED PROTEIN YBCL-RELATED"/>
    <property type="match status" value="1"/>
</dbReference>
<protein>
    <recommendedName>
        <fullName evidence="3">Phospholipid-binding protein, PBP family</fullName>
    </recommendedName>
</protein>
<dbReference type="NCBIfam" id="TIGR00481">
    <property type="entry name" value="YbhB/YbcL family Raf kinase inhibitor-like protein"/>
    <property type="match status" value="1"/>
</dbReference>
<dbReference type="Gene3D" id="3.90.280.10">
    <property type="entry name" value="PEBP-like"/>
    <property type="match status" value="1"/>
</dbReference>
<gene>
    <name evidence="1" type="ORF">LNAT_P0718</name>
</gene>
<dbReference type="CDD" id="cd00865">
    <property type="entry name" value="PEBP_bact_arch"/>
    <property type="match status" value="1"/>
</dbReference>
<reference evidence="1 2" key="1">
    <citation type="journal article" date="2017" name="Syst. Appl. Microbiol.">
        <title>Lebetimonas natsushimae sp. nov., a novel strictly anaerobic, moderately thermophilic chemoautotroph isolated from a deep-sea hydrothermal vent polychaete nest in the Mid-Okinawa Trough.</title>
        <authorList>
            <person name="Nagata R."/>
            <person name="Takaki Y."/>
            <person name="Tame A."/>
            <person name="Nunoura T."/>
            <person name="Muto H."/>
            <person name="Mino S."/>
            <person name="Sawayama S."/>
            <person name="Takai K."/>
            <person name="Nakagawa S."/>
        </authorList>
    </citation>
    <scope>NUCLEOTIDE SEQUENCE [LARGE SCALE GENOMIC DNA]</scope>
    <source>
        <strain evidence="1 2">HS1857</strain>
    </source>
</reference>
<dbReference type="Pfam" id="PF01161">
    <property type="entry name" value="PBP"/>
    <property type="match status" value="1"/>
</dbReference>